<organism evidence="2 3">
    <name type="scientific">Mucisphaera calidilacus</name>
    <dbReference type="NCBI Taxonomy" id="2527982"/>
    <lineage>
        <taxon>Bacteria</taxon>
        <taxon>Pseudomonadati</taxon>
        <taxon>Planctomycetota</taxon>
        <taxon>Phycisphaerae</taxon>
        <taxon>Phycisphaerales</taxon>
        <taxon>Phycisphaeraceae</taxon>
        <taxon>Mucisphaera</taxon>
    </lineage>
</organism>
<dbReference type="AlphaFoldDB" id="A0A518BTH2"/>
<dbReference type="Proteomes" id="UP000320386">
    <property type="component" value="Chromosome"/>
</dbReference>
<gene>
    <name evidence="2" type="ORF">Pan265_00910</name>
</gene>
<evidence type="ECO:0008006" key="4">
    <source>
        <dbReference type="Google" id="ProtNLM"/>
    </source>
</evidence>
<evidence type="ECO:0000256" key="1">
    <source>
        <dbReference type="SAM" id="Phobius"/>
    </source>
</evidence>
<evidence type="ECO:0000313" key="3">
    <source>
        <dbReference type="Proteomes" id="UP000320386"/>
    </source>
</evidence>
<accession>A0A518BTH2</accession>
<protein>
    <recommendedName>
        <fullName evidence="4">Colicin V production protein</fullName>
    </recommendedName>
</protein>
<proteinExistence type="predicted"/>
<feature type="transmembrane region" description="Helical" evidence="1">
    <location>
        <begin position="96"/>
        <end position="121"/>
    </location>
</feature>
<keyword evidence="1" id="KW-1133">Transmembrane helix</keyword>
<keyword evidence="3" id="KW-1185">Reference proteome</keyword>
<feature type="transmembrane region" description="Helical" evidence="1">
    <location>
        <begin position="27"/>
        <end position="44"/>
    </location>
</feature>
<keyword evidence="1" id="KW-0472">Membrane</keyword>
<feature type="transmembrane region" description="Helical" evidence="1">
    <location>
        <begin position="56"/>
        <end position="76"/>
    </location>
</feature>
<name>A0A518BTH2_9BACT</name>
<dbReference type="OrthoDB" id="274778at2"/>
<sequence>MYVSIAVILYLLLMATLWSTQGLFSAFIHLVIVLVAGTIAFSLWEPISVGLIMPWLPHMAWSLGLLIPFAVLLIGLRTMADTVVPSNIRLPGMVNTILGGMLGVISGWLTAGIAIIGFGFMPLSADLFGYQPYVINADGTTSANSDLWVEVDTLTNDVFQMLSNGAMASATPMAVYQPDLREQSSVVRLKLDEYASMVAGPEAVTVENVVVQDLPTEELPAASLQALPVLAEGDQQLVIVDLKIVKSKGTFDGDSTLRLPPTHVRLLAGPPGQSDYVPPIAFSRLTDPRTGERVLVPIDNDRVSADGAQQEQVIAWAFVIPARDEARFIMVRNIRLPLNNSEADAVQAASLLGMPENPEPEVTEPAGPQTVTEAGDRQGIRTGHVADLGEVTASLPRPISRNAATGLDVRRVDEEYMIFSGNGSVKKPQGVQLSRRTRVTSFYVPDHMGMVRVRLDDDGASSLLGRARASAASLQGIWLVDDRGTQWFPHAYVLSSGDGTQNIKCDPEVNIRSARELPLNELGDDDELYLYFQVPKGTEIVEYHVGRTIQDLRLNVE</sequence>
<reference evidence="2 3" key="1">
    <citation type="submission" date="2019-02" db="EMBL/GenBank/DDBJ databases">
        <title>Deep-cultivation of Planctomycetes and their phenomic and genomic characterization uncovers novel biology.</title>
        <authorList>
            <person name="Wiegand S."/>
            <person name="Jogler M."/>
            <person name="Boedeker C."/>
            <person name="Pinto D."/>
            <person name="Vollmers J."/>
            <person name="Rivas-Marin E."/>
            <person name="Kohn T."/>
            <person name="Peeters S.H."/>
            <person name="Heuer A."/>
            <person name="Rast P."/>
            <person name="Oberbeckmann S."/>
            <person name="Bunk B."/>
            <person name="Jeske O."/>
            <person name="Meyerdierks A."/>
            <person name="Storesund J.E."/>
            <person name="Kallscheuer N."/>
            <person name="Luecker S."/>
            <person name="Lage O.M."/>
            <person name="Pohl T."/>
            <person name="Merkel B.J."/>
            <person name="Hornburger P."/>
            <person name="Mueller R.-W."/>
            <person name="Bruemmer F."/>
            <person name="Labrenz M."/>
            <person name="Spormann A.M."/>
            <person name="Op den Camp H."/>
            <person name="Overmann J."/>
            <person name="Amann R."/>
            <person name="Jetten M.S.M."/>
            <person name="Mascher T."/>
            <person name="Medema M.H."/>
            <person name="Devos D.P."/>
            <person name="Kaster A.-K."/>
            <person name="Ovreas L."/>
            <person name="Rohde M."/>
            <person name="Galperin M.Y."/>
            <person name="Jogler C."/>
        </authorList>
    </citation>
    <scope>NUCLEOTIDE SEQUENCE [LARGE SCALE GENOMIC DNA]</scope>
    <source>
        <strain evidence="2 3">Pan265</strain>
    </source>
</reference>
<dbReference type="RefSeq" id="WP_145444310.1">
    <property type="nucleotide sequence ID" value="NZ_CP036280.1"/>
</dbReference>
<dbReference type="EMBL" id="CP036280">
    <property type="protein sequence ID" value="QDU70268.1"/>
    <property type="molecule type" value="Genomic_DNA"/>
</dbReference>
<keyword evidence="1" id="KW-0812">Transmembrane</keyword>
<dbReference type="KEGG" id="mcad:Pan265_00910"/>
<evidence type="ECO:0000313" key="2">
    <source>
        <dbReference type="EMBL" id="QDU70268.1"/>
    </source>
</evidence>